<evidence type="ECO:0000313" key="3">
    <source>
        <dbReference type="EMBL" id="MBB5317210.1"/>
    </source>
</evidence>
<dbReference type="EMBL" id="JACHDY010000002">
    <property type="protein sequence ID" value="MBB5317210.1"/>
    <property type="molecule type" value="Genomic_DNA"/>
</dbReference>
<dbReference type="PANTHER" id="PTHR43156">
    <property type="entry name" value="STAGE II SPORULATION PROTEIN E-RELATED"/>
    <property type="match status" value="1"/>
</dbReference>
<dbReference type="Gene3D" id="3.30.450.40">
    <property type="match status" value="1"/>
</dbReference>
<dbReference type="InterPro" id="IPR052016">
    <property type="entry name" value="Bact_Sigma-Reg"/>
</dbReference>
<evidence type="ECO:0000313" key="4">
    <source>
        <dbReference type="Proteomes" id="UP000568106"/>
    </source>
</evidence>
<reference evidence="3" key="1">
    <citation type="submission" date="2020-08" db="EMBL/GenBank/DDBJ databases">
        <title>Genomic Encyclopedia of Type Strains, Phase IV (KMG-V): Genome sequencing to study the core and pangenomes of soil and plant-associated prokaryotes.</title>
        <authorList>
            <person name="Whitman W."/>
        </authorList>
    </citation>
    <scope>NUCLEOTIDE SEQUENCE [LARGE SCALE GENOMIC DNA]</scope>
    <source>
        <strain evidence="3">M8UP27</strain>
    </source>
</reference>
<comment type="caution">
    <text evidence="3">The sequence shown here is derived from an EMBL/GenBank/DDBJ whole genome shotgun (WGS) entry which is preliminary data.</text>
</comment>
<evidence type="ECO:0000256" key="1">
    <source>
        <dbReference type="ARBA" id="ARBA00022801"/>
    </source>
</evidence>
<dbReference type="SUPFAM" id="SSF55781">
    <property type="entry name" value="GAF domain-like"/>
    <property type="match status" value="1"/>
</dbReference>
<evidence type="ECO:0000259" key="2">
    <source>
        <dbReference type="SMART" id="SM00331"/>
    </source>
</evidence>
<dbReference type="SUPFAM" id="SSF81606">
    <property type="entry name" value="PP2C-like"/>
    <property type="match status" value="1"/>
</dbReference>
<dbReference type="Gene3D" id="3.60.40.10">
    <property type="entry name" value="PPM-type phosphatase domain"/>
    <property type="match status" value="1"/>
</dbReference>
<name>A0A7W8IHF0_9BACT</name>
<keyword evidence="1" id="KW-0378">Hydrolase</keyword>
<dbReference type="Pfam" id="PF07228">
    <property type="entry name" value="SpoIIE"/>
    <property type="match status" value="1"/>
</dbReference>
<dbReference type="AlphaFoldDB" id="A0A7W8IHF0"/>
<dbReference type="InterPro" id="IPR036457">
    <property type="entry name" value="PPM-type-like_dom_sf"/>
</dbReference>
<dbReference type="SMART" id="SM00331">
    <property type="entry name" value="PP2C_SIG"/>
    <property type="match status" value="1"/>
</dbReference>
<feature type="domain" description="PPM-type phosphatase" evidence="2">
    <location>
        <begin position="163"/>
        <end position="380"/>
    </location>
</feature>
<dbReference type="PANTHER" id="PTHR43156:SF2">
    <property type="entry name" value="STAGE II SPORULATION PROTEIN E"/>
    <property type="match status" value="1"/>
</dbReference>
<dbReference type="Proteomes" id="UP000568106">
    <property type="component" value="Unassembled WGS sequence"/>
</dbReference>
<keyword evidence="4" id="KW-1185">Reference proteome</keyword>
<sequence>MEIESSLHLQQQIARLQALLDTTHRIHSTIELDSVLRSVLQITVRELEMAGAFFTAFPFSYGEIPPRFLLHPPSSDPRRGCYRFPLLDRHGAVLTEMVVITRDGAPLSLFEQDFLEHLAVQAAVAIENARYHEQTLDMERVKQDLSCARDIQRSLLPQTFPNISGYSIAGRSQTCYEVGGDYLDLMELSSGEYMIVVADVAGKGLASALVGSSFRAALRAIANSGMPLADMATHMNLLHYKEGEESRRRYVTAMFLRLDPKTHTVEVVNAGHNPAFLLNGSDTPELIEASGTPVGMLPFSGYSAEKYVLSDKAKLLIYTDGMTEVFKGDEEFGQDRLMEAFRTCRLSDATGTLNSIWQTLDAFSNQENQSDDMTALVIGRKP</sequence>
<organism evidence="3 4">
    <name type="scientific">Tunturiibacter empetritectus</name>
    <dbReference type="NCBI Taxonomy" id="3069691"/>
    <lineage>
        <taxon>Bacteria</taxon>
        <taxon>Pseudomonadati</taxon>
        <taxon>Acidobacteriota</taxon>
        <taxon>Terriglobia</taxon>
        <taxon>Terriglobales</taxon>
        <taxon>Acidobacteriaceae</taxon>
        <taxon>Tunturiibacter</taxon>
    </lineage>
</organism>
<dbReference type="InterPro" id="IPR029016">
    <property type="entry name" value="GAF-like_dom_sf"/>
</dbReference>
<protein>
    <submittedName>
        <fullName evidence="3">Serine phosphatase RsbU (Regulator of sigma subunit)</fullName>
    </submittedName>
</protein>
<dbReference type="InterPro" id="IPR001932">
    <property type="entry name" value="PPM-type_phosphatase-like_dom"/>
</dbReference>
<proteinExistence type="predicted"/>
<dbReference type="GO" id="GO:0016791">
    <property type="term" value="F:phosphatase activity"/>
    <property type="evidence" value="ECO:0007669"/>
    <property type="project" value="TreeGrafter"/>
</dbReference>
<accession>A0A7W8IHF0</accession>
<gene>
    <name evidence="3" type="ORF">HDF09_001879</name>
</gene>